<evidence type="ECO:0008006" key="3">
    <source>
        <dbReference type="Google" id="ProtNLM"/>
    </source>
</evidence>
<organism evidence="1 2">
    <name type="scientific">Amniculicola lignicola CBS 123094</name>
    <dbReference type="NCBI Taxonomy" id="1392246"/>
    <lineage>
        <taxon>Eukaryota</taxon>
        <taxon>Fungi</taxon>
        <taxon>Dikarya</taxon>
        <taxon>Ascomycota</taxon>
        <taxon>Pezizomycotina</taxon>
        <taxon>Dothideomycetes</taxon>
        <taxon>Pleosporomycetidae</taxon>
        <taxon>Pleosporales</taxon>
        <taxon>Amniculicolaceae</taxon>
        <taxon>Amniculicola</taxon>
    </lineage>
</organism>
<gene>
    <name evidence="1" type="ORF">P154DRAFT_570689</name>
</gene>
<reference evidence="1" key="1">
    <citation type="journal article" date="2020" name="Stud. Mycol.">
        <title>101 Dothideomycetes genomes: a test case for predicting lifestyles and emergence of pathogens.</title>
        <authorList>
            <person name="Haridas S."/>
            <person name="Albert R."/>
            <person name="Binder M."/>
            <person name="Bloem J."/>
            <person name="Labutti K."/>
            <person name="Salamov A."/>
            <person name="Andreopoulos B."/>
            <person name="Baker S."/>
            <person name="Barry K."/>
            <person name="Bills G."/>
            <person name="Bluhm B."/>
            <person name="Cannon C."/>
            <person name="Castanera R."/>
            <person name="Culley D."/>
            <person name="Daum C."/>
            <person name="Ezra D."/>
            <person name="Gonzalez J."/>
            <person name="Henrissat B."/>
            <person name="Kuo A."/>
            <person name="Liang C."/>
            <person name="Lipzen A."/>
            <person name="Lutzoni F."/>
            <person name="Magnuson J."/>
            <person name="Mondo S."/>
            <person name="Nolan M."/>
            <person name="Ohm R."/>
            <person name="Pangilinan J."/>
            <person name="Park H.-J."/>
            <person name="Ramirez L."/>
            <person name="Alfaro M."/>
            <person name="Sun H."/>
            <person name="Tritt A."/>
            <person name="Yoshinaga Y."/>
            <person name="Zwiers L.-H."/>
            <person name="Turgeon B."/>
            <person name="Goodwin S."/>
            <person name="Spatafora J."/>
            <person name="Crous P."/>
            <person name="Grigoriev I."/>
        </authorList>
    </citation>
    <scope>NUCLEOTIDE SEQUENCE</scope>
    <source>
        <strain evidence="1">CBS 123094</strain>
    </source>
</reference>
<dbReference type="AlphaFoldDB" id="A0A6A5WW60"/>
<dbReference type="Proteomes" id="UP000799779">
    <property type="component" value="Unassembled WGS sequence"/>
</dbReference>
<protein>
    <recommendedName>
        <fullName evidence="3">F-box domain-containing protein</fullName>
    </recommendedName>
</protein>
<keyword evidence="2" id="KW-1185">Reference proteome</keyword>
<evidence type="ECO:0000313" key="2">
    <source>
        <dbReference type="Proteomes" id="UP000799779"/>
    </source>
</evidence>
<accession>A0A6A5WW60</accession>
<name>A0A6A5WW60_9PLEO</name>
<proteinExistence type="predicted"/>
<sequence length="112" mass="13227">MSIVDLPPELWRMVLCELDSPAELYSFIRATKPFYEIFRESQISILAPSLRNAVPAEIGSDFLLVDRTQQTLTLEFEKQILDWDRHEAELRPCVKAAARFSLYRLWHIQRYL</sequence>
<dbReference type="EMBL" id="ML977561">
    <property type="protein sequence ID" value="KAF2005962.1"/>
    <property type="molecule type" value="Genomic_DNA"/>
</dbReference>
<dbReference type="OrthoDB" id="5304511at2759"/>
<evidence type="ECO:0000313" key="1">
    <source>
        <dbReference type="EMBL" id="KAF2005962.1"/>
    </source>
</evidence>